<evidence type="ECO:0000256" key="3">
    <source>
        <dbReference type="ARBA" id="ARBA00022448"/>
    </source>
</evidence>
<feature type="transmembrane region" description="Helical" evidence="9">
    <location>
        <begin position="167"/>
        <end position="185"/>
    </location>
</feature>
<feature type="transmembrane region" description="Helical" evidence="9">
    <location>
        <begin position="332"/>
        <end position="357"/>
    </location>
</feature>
<accession>A0A1C3ES80</accession>
<dbReference type="PROSITE" id="PS50850">
    <property type="entry name" value="MFS"/>
    <property type="match status" value="1"/>
</dbReference>
<dbReference type="InterPro" id="IPR020846">
    <property type="entry name" value="MFS_dom"/>
</dbReference>
<keyword evidence="12" id="KW-1185">Reference proteome</keyword>
<organism evidence="11 12">
    <name type="scientific">Veronia pacifica</name>
    <dbReference type="NCBI Taxonomy" id="1080227"/>
    <lineage>
        <taxon>Bacteria</taxon>
        <taxon>Pseudomonadati</taxon>
        <taxon>Pseudomonadota</taxon>
        <taxon>Gammaproteobacteria</taxon>
        <taxon>Vibrionales</taxon>
        <taxon>Vibrionaceae</taxon>
        <taxon>Veronia</taxon>
    </lineage>
</organism>
<feature type="transmembrane region" description="Helical" evidence="9">
    <location>
        <begin position="272"/>
        <end position="292"/>
    </location>
</feature>
<feature type="transmembrane region" description="Helical" evidence="9">
    <location>
        <begin position="99"/>
        <end position="121"/>
    </location>
</feature>
<dbReference type="AlphaFoldDB" id="A0A1C3ES80"/>
<comment type="caution">
    <text evidence="11">The sequence shown here is derived from an EMBL/GenBank/DDBJ whole genome shotgun (WGS) entry which is preliminary data.</text>
</comment>
<evidence type="ECO:0000256" key="5">
    <source>
        <dbReference type="ARBA" id="ARBA00022597"/>
    </source>
</evidence>
<evidence type="ECO:0000256" key="2">
    <source>
        <dbReference type="ARBA" id="ARBA00006523"/>
    </source>
</evidence>
<comment type="subcellular location">
    <subcellularLocation>
        <location evidence="1">Cell membrane</location>
        <topology evidence="1">Multi-pass membrane protein</topology>
    </subcellularLocation>
</comment>
<dbReference type="Gene3D" id="1.20.1250.20">
    <property type="entry name" value="MFS general substrate transporter like domains"/>
    <property type="match status" value="2"/>
</dbReference>
<dbReference type="GO" id="GO:0022857">
    <property type="term" value="F:transmembrane transporter activity"/>
    <property type="evidence" value="ECO:0007669"/>
    <property type="project" value="InterPro"/>
</dbReference>
<feature type="transmembrane region" description="Helical" evidence="9">
    <location>
        <begin position="206"/>
        <end position="225"/>
    </location>
</feature>
<feature type="transmembrane region" description="Helical" evidence="9">
    <location>
        <begin position="298"/>
        <end position="320"/>
    </location>
</feature>
<dbReference type="InterPro" id="IPR011701">
    <property type="entry name" value="MFS"/>
</dbReference>
<evidence type="ECO:0000256" key="4">
    <source>
        <dbReference type="ARBA" id="ARBA00022475"/>
    </source>
</evidence>
<keyword evidence="8 9" id="KW-0472">Membrane</keyword>
<feature type="transmembrane region" description="Helical" evidence="9">
    <location>
        <begin position="75"/>
        <end position="93"/>
    </location>
</feature>
<feature type="domain" description="Major facilitator superfamily (MFS) profile" evidence="10">
    <location>
        <begin position="1"/>
        <end position="386"/>
    </location>
</feature>
<evidence type="ECO:0000256" key="1">
    <source>
        <dbReference type="ARBA" id="ARBA00004651"/>
    </source>
</evidence>
<proteinExistence type="inferred from homology"/>
<keyword evidence="3" id="KW-0813">Transport</keyword>
<comment type="similarity">
    <text evidence="2">Belongs to the major facilitator superfamily. Set transporter family.</text>
</comment>
<dbReference type="InterPro" id="IPR036259">
    <property type="entry name" value="MFS_trans_sf"/>
</dbReference>
<dbReference type="Pfam" id="PF07690">
    <property type="entry name" value="MFS_1"/>
    <property type="match status" value="2"/>
</dbReference>
<feature type="transmembrane region" description="Helical" evidence="9">
    <location>
        <begin position="142"/>
        <end position="161"/>
    </location>
</feature>
<reference evidence="11 12" key="1">
    <citation type="submission" date="2016-05" db="EMBL/GenBank/DDBJ databases">
        <title>Genomic Taxonomy of the Vibrionaceae.</title>
        <authorList>
            <person name="Gomez-Gil B."/>
            <person name="Enciso-Ibarra J."/>
        </authorList>
    </citation>
    <scope>NUCLEOTIDE SEQUENCE [LARGE SCALE GENOMIC DNA]</scope>
    <source>
        <strain evidence="11 12">CAIM 1920</strain>
    </source>
</reference>
<keyword evidence="5" id="KW-0762">Sugar transport</keyword>
<feature type="transmembrane region" description="Helical" evidence="9">
    <location>
        <begin position="12"/>
        <end position="32"/>
    </location>
</feature>
<evidence type="ECO:0000256" key="6">
    <source>
        <dbReference type="ARBA" id="ARBA00022692"/>
    </source>
</evidence>
<evidence type="ECO:0000256" key="7">
    <source>
        <dbReference type="ARBA" id="ARBA00022989"/>
    </source>
</evidence>
<dbReference type="STRING" id="1080227.A8L45_00375"/>
<evidence type="ECO:0000313" key="12">
    <source>
        <dbReference type="Proteomes" id="UP000094936"/>
    </source>
</evidence>
<gene>
    <name evidence="11" type="ORF">A8L45_00375</name>
</gene>
<dbReference type="GO" id="GO:0005886">
    <property type="term" value="C:plasma membrane"/>
    <property type="evidence" value="ECO:0007669"/>
    <property type="project" value="UniProtKB-SubCell"/>
</dbReference>
<feature type="transmembrane region" description="Helical" evidence="9">
    <location>
        <begin position="245"/>
        <end position="265"/>
    </location>
</feature>
<name>A0A1C3ES80_9GAMM</name>
<dbReference type="PANTHER" id="PTHR23535">
    <property type="entry name" value="SUGAR EFFLUX TRANSPORTER A-RELATED"/>
    <property type="match status" value="1"/>
</dbReference>
<keyword evidence="4" id="KW-1003">Cell membrane</keyword>
<dbReference type="SUPFAM" id="SSF103473">
    <property type="entry name" value="MFS general substrate transporter"/>
    <property type="match status" value="1"/>
</dbReference>
<dbReference type="CDD" id="cd17471">
    <property type="entry name" value="MFS_Set"/>
    <property type="match status" value="1"/>
</dbReference>
<dbReference type="Proteomes" id="UP000094936">
    <property type="component" value="Unassembled WGS sequence"/>
</dbReference>
<evidence type="ECO:0000313" key="11">
    <source>
        <dbReference type="EMBL" id="ODA36096.1"/>
    </source>
</evidence>
<evidence type="ECO:0000256" key="8">
    <source>
        <dbReference type="ARBA" id="ARBA00023136"/>
    </source>
</evidence>
<dbReference type="EMBL" id="LYBM01000001">
    <property type="protein sequence ID" value="ODA36096.1"/>
    <property type="molecule type" value="Genomic_DNA"/>
</dbReference>
<dbReference type="PANTHER" id="PTHR23535:SF2">
    <property type="entry name" value="SUGAR EFFLUX TRANSPORTER A-RELATED"/>
    <property type="match status" value="1"/>
</dbReference>
<evidence type="ECO:0000259" key="10">
    <source>
        <dbReference type="PROSITE" id="PS50850"/>
    </source>
</evidence>
<protein>
    <recommendedName>
        <fullName evidence="10">Major facilitator superfamily (MFS) profile domain-containing protein</fullName>
    </recommendedName>
</protein>
<sequence>MEFFRGESGTYLSVNILTAIVYFFMLPVMSLFLVQGLGIEPGYIGVYTVGTATAAIIASYMMGGLADRGVSKKKLMITALIALVCAALSFSVLTEFWQAVLTGIMLMSVGSSSITLLLTMIRSFAERSEQNTTQVMSKMRSSVSLFMVVGPSLAFLCIDYLGFRSNFTIAALFACLALFITWRYLPEDNRAVTAQSSQEKKGRLPLVIYYLGAIILLASLARMSYMSAMPLYLTEDLGLPTTLPGIFIGIGAAFEVPIMLLAGWLAQRVGKVRLLMLSFVFGQAFFISLQFANEVWQFAAIQLFNGAFFGIFVGLAVSLLQDHAPNHVGKSSAIYFSAMSAGSMLGSSVMGIVAQYYGYKNTFFVSLTTVSLALVMLSIFYFYSQKNIVFKAEYT</sequence>
<evidence type="ECO:0000256" key="9">
    <source>
        <dbReference type="SAM" id="Phobius"/>
    </source>
</evidence>
<keyword evidence="6 9" id="KW-0812">Transmembrane</keyword>
<feature type="transmembrane region" description="Helical" evidence="9">
    <location>
        <begin position="363"/>
        <end position="383"/>
    </location>
</feature>
<feature type="transmembrane region" description="Helical" evidence="9">
    <location>
        <begin position="44"/>
        <end position="63"/>
    </location>
</feature>
<keyword evidence="7 9" id="KW-1133">Transmembrane helix</keyword>